<gene>
    <name evidence="2" type="ORF">Phou_017390</name>
</gene>
<feature type="region of interest" description="Disordered" evidence="1">
    <location>
        <begin position="13"/>
        <end position="39"/>
    </location>
</feature>
<evidence type="ECO:0000313" key="3">
    <source>
        <dbReference type="Proteomes" id="UP000482800"/>
    </source>
</evidence>
<keyword evidence="3" id="KW-1185">Reference proteome</keyword>
<evidence type="ECO:0000256" key="1">
    <source>
        <dbReference type="SAM" id="MobiDB-lite"/>
    </source>
</evidence>
<dbReference type="Proteomes" id="UP000482800">
    <property type="component" value="Unassembled WGS sequence"/>
</dbReference>
<reference evidence="2 3" key="1">
    <citation type="submission" date="2020-03" db="EMBL/GenBank/DDBJ databases">
        <title>Whole genome shotgun sequence of Phytohabitans houttuyneae NBRC 108639.</title>
        <authorList>
            <person name="Komaki H."/>
            <person name="Tamura T."/>
        </authorList>
    </citation>
    <scope>NUCLEOTIDE SEQUENCE [LARGE SCALE GENOMIC DNA]</scope>
    <source>
        <strain evidence="2 3">NBRC 108639</strain>
    </source>
</reference>
<dbReference type="EMBL" id="BLPF01000001">
    <property type="protein sequence ID" value="GFJ77559.1"/>
    <property type="molecule type" value="Genomic_DNA"/>
</dbReference>
<proteinExistence type="predicted"/>
<evidence type="ECO:0000313" key="2">
    <source>
        <dbReference type="EMBL" id="GFJ77559.1"/>
    </source>
</evidence>
<reference evidence="2 3" key="2">
    <citation type="submission" date="2020-03" db="EMBL/GenBank/DDBJ databases">
        <authorList>
            <person name="Ichikawa N."/>
            <person name="Kimura A."/>
            <person name="Kitahashi Y."/>
            <person name="Uohara A."/>
        </authorList>
    </citation>
    <scope>NUCLEOTIDE SEQUENCE [LARGE SCALE GENOMIC DNA]</scope>
    <source>
        <strain evidence="2 3">NBRC 108639</strain>
    </source>
</reference>
<name>A0A6V8K5Y5_9ACTN</name>
<sequence>MFDPTAMIMADKATKRHVLSARPEARTTPERPPRQRGESMRLLAATTLRRLADRVEPRTSKPCVQVS</sequence>
<organism evidence="2 3">
    <name type="scientific">Phytohabitans houttuyneae</name>
    <dbReference type="NCBI Taxonomy" id="1076126"/>
    <lineage>
        <taxon>Bacteria</taxon>
        <taxon>Bacillati</taxon>
        <taxon>Actinomycetota</taxon>
        <taxon>Actinomycetes</taxon>
        <taxon>Micromonosporales</taxon>
        <taxon>Micromonosporaceae</taxon>
    </lineage>
</organism>
<feature type="compositionally biased region" description="Basic and acidic residues" evidence="1">
    <location>
        <begin position="23"/>
        <end position="39"/>
    </location>
</feature>
<accession>A0A6V8K5Y5</accession>
<protein>
    <submittedName>
        <fullName evidence="2">Uncharacterized protein</fullName>
    </submittedName>
</protein>
<dbReference type="RefSeq" id="WP_173055021.1">
    <property type="nucleotide sequence ID" value="NZ_BAABGO010000024.1"/>
</dbReference>
<comment type="caution">
    <text evidence="2">The sequence shown here is derived from an EMBL/GenBank/DDBJ whole genome shotgun (WGS) entry which is preliminary data.</text>
</comment>
<dbReference type="AlphaFoldDB" id="A0A6V8K5Y5"/>